<dbReference type="EMBL" id="CXST01000001">
    <property type="protein sequence ID" value="CTQ43834.1"/>
    <property type="molecule type" value="Genomic_DNA"/>
</dbReference>
<dbReference type="Pfam" id="PF04143">
    <property type="entry name" value="Sulf_transp"/>
    <property type="match status" value="1"/>
</dbReference>
<feature type="transmembrane region" description="Helical" evidence="9">
    <location>
        <begin position="6"/>
        <end position="25"/>
    </location>
</feature>
<feature type="transmembrane region" description="Helical" evidence="9">
    <location>
        <begin position="297"/>
        <end position="318"/>
    </location>
</feature>
<evidence type="ECO:0000256" key="7">
    <source>
        <dbReference type="ARBA" id="ARBA00023136"/>
    </source>
</evidence>
<comment type="similarity">
    <text evidence="8">Belongs to the TsuA/YedE (TC 9.B.102) family.</text>
</comment>
<evidence type="ECO:0000256" key="6">
    <source>
        <dbReference type="ARBA" id="ARBA00022989"/>
    </source>
</evidence>
<dbReference type="RefSeq" id="WP_055656114.1">
    <property type="nucleotide sequence ID" value="NZ_CXST01000001.1"/>
</dbReference>
<dbReference type="STRING" id="187304.B0E33_18095"/>
<keyword evidence="3" id="KW-1003">Cell membrane</keyword>
<dbReference type="AlphaFoldDB" id="A0A0M6Y2A1"/>
<feature type="transmembrane region" description="Helical" evidence="9">
    <location>
        <begin position="166"/>
        <end position="191"/>
    </location>
</feature>
<reference evidence="11" key="1">
    <citation type="submission" date="2015-07" db="EMBL/GenBank/DDBJ databases">
        <authorList>
            <person name="Rodrigo-Torres Lidia"/>
            <person name="Arahal R.David."/>
        </authorList>
    </citation>
    <scope>NUCLEOTIDE SEQUENCE [LARGE SCALE GENOMIC DNA]</scope>
    <source>
        <strain evidence="11">CECT 4801</strain>
    </source>
</reference>
<feature type="transmembrane region" description="Helical" evidence="9">
    <location>
        <begin position="83"/>
        <end position="109"/>
    </location>
</feature>
<keyword evidence="2" id="KW-0813">Transport</keyword>
<evidence type="ECO:0000256" key="8">
    <source>
        <dbReference type="ARBA" id="ARBA00035655"/>
    </source>
</evidence>
<organism evidence="10 11">
    <name type="scientific">Roseibium aggregatum</name>
    <dbReference type="NCBI Taxonomy" id="187304"/>
    <lineage>
        <taxon>Bacteria</taxon>
        <taxon>Pseudomonadati</taxon>
        <taxon>Pseudomonadota</taxon>
        <taxon>Alphaproteobacteria</taxon>
        <taxon>Hyphomicrobiales</taxon>
        <taxon>Stappiaceae</taxon>
        <taxon>Roseibium</taxon>
    </lineage>
</organism>
<gene>
    <name evidence="10" type="ORF">LAL4801_02276</name>
</gene>
<dbReference type="PANTHER" id="PTHR30574">
    <property type="entry name" value="INNER MEMBRANE PROTEIN YEDE"/>
    <property type="match status" value="1"/>
</dbReference>
<proteinExistence type="inferred from homology"/>
<dbReference type="InterPro" id="IPR007272">
    <property type="entry name" value="Sulf_transp_TsuA/YedE"/>
</dbReference>
<feature type="transmembrane region" description="Helical" evidence="9">
    <location>
        <begin position="324"/>
        <end position="347"/>
    </location>
</feature>
<keyword evidence="6 9" id="KW-1133">Transmembrane helix</keyword>
<name>A0A0M6Y2A1_9HYPH</name>
<dbReference type="Proteomes" id="UP000048926">
    <property type="component" value="Unassembled WGS sequence"/>
</dbReference>
<evidence type="ECO:0000313" key="10">
    <source>
        <dbReference type="EMBL" id="CTQ43834.1"/>
    </source>
</evidence>
<accession>A0A0M6Y2A1</accession>
<evidence type="ECO:0000256" key="2">
    <source>
        <dbReference type="ARBA" id="ARBA00022448"/>
    </source>
</evidence>
<keyword evidence="4" id="KW-0997">Cell inner membrane</keyword>
<dbReference type="PANTHER" id="PTHR30574:SF1">
    <property type="entry name" value="SULPHUR TRANSPORT DOMAIN-CONTAINING PROTEIN"/>
    <property type="match status" value="1"/>
</dbReference>
<feature type="transmembrane region" description="Helical" evidence="9">
    <location>
        <begin position="121"/>
        <end position="146"/>
    </location>
</feature>
<keyword evidence="5 9" id="KW-0812">Transmembrane</keyword>
<feature type="transmembrane region" description="Helical" evidence="9">
    <location>
        <begin position="46"/>
        <end position="71"/>
    </location>
</feature>
<evidence type="ECO:0000313" key="11">
    <source>
        <dbReference type="Proteomes" id="UP000048926"/>
    </source>
</evidence>
<evidence type="ECO:0000256" key="3">
    <source>
        <dbReference type="ARBA" id="ARBA00022475"/>
    </source>
</evidence>
<feature type="transmembrane region" description="Helical" evidence="9">
    <location>
        <begin position="259"/>
        <end position="277"/>
    </location>
</feature>
<dbReference type="OrthoDB" id="7984363at2"/>
<evidence type="ECO:0000256" key="9">
    <source>
        <dbReference type="SAM" id="Phobius"/>
    </source>
</evidence>
<comment type="subcellular location">
    <subcellularLocation>
        <location evidence="1">Cell inner membrane</location>
        <topology evidence="1">Multi-pass membrane protein</topology>
    </subcellularLocation>
</comment>
<evidence type="ECO:0000256" key="5">
    <source>
        <dbReference type="ARBA" id="ARBA00022692"/>
    </source>
</evidence>
<evidence type="ECO:0000256" key="4">
    <source>
        <dbReference type="ARBA" id="ARBA00022519"/>
    </source>
</evidence>
<feature type="transmembrane region" description="Helical" evidence="9">
    <location>
        <begin position="203"/>
        <end position="220"/>
    </location>
</feature>
<keyword evidence="7 9" id="KW-0472">Membrane</keyword>
<protein>
    <submittedName>
        <fullName evidence="10">Putative inner membrane protein</fullName>
    </submittedName>
</protein>
<evidence type="ECO:0000256" key="1">
    <source>
        <dbReference type="ARBA" id="ARBA00004429"/>
    </source>
</evidence>
<sequence length="368" mass="38077">MVNLDPAVLTPLLGVLAGCVLGFVARSNHFCTLSALERHWYAGDSSALRTWVLASVSALIGTQLLVAFGMADTAASFYLSPEFAWTGAILGGFMFGIGMALVGTCGFGAVLRLGGGSLRALVVLTVIGLSALAAQRGIVGIVRVPIVDDLAVSFTASGSQSMGDIVSTLVGMKLQGVVAIVLALAGLFWIFKSASYRRQWSKIGTGVVIGGVIAFGWWATTFLAGRSFDPIQIEAGSFVVPVGDTIMQLITYTGTLPDYGVGLIAGTLVGAVVAAMWKRDIRWEACDDARELGRHLLGGTLMGVGGVFSMGCTVGQGITGFSTLAISAPIVMVSMALGARVGLAWLVEGNVLAAFQRNQGSAHHSAAE</sequence>
<dbReference type="GO" id="GO:0005886">
    <property type="term" value="C:plasma membrane"/>
    <property type="evidence" value="ECO:0007669"/>
    <property type="project" value="UniProtKB-SubCell"/>
</dbReference>
<keyword evidence="11" id="KW-1185">Reference proteome</keyword>